<dbReference type="RefSeq" id="WP_140623239.1">
    <property type="nucleotide sequence ID" value="NZ_VFRQ01000012.1"/>
</dbReference>
<dbReference type="AlphaFoldDB" id="A0A501W309"/>
<comment type="caution">
    <text evidence="1">The sequence shown here is derived from an EMBL/GenBank/DDBJ whole genome shotgun (WGS) entry which is preliminary data.</text>
</comment>
<proteinExistence type="predicted"/>
<evidence type="ECO:0000313" key="2">
    <source>
        <dbReference type="Proteomes" id="UP000316727"/>
    </source>
</evidence>
<organism evidence="1 2">
    <name type="scientific">Pontibacter mangrovi</name>
    <dbReference type="NCBI Taxonomy" id="2589816"/>
    <lineage>
        <taxon>Bacteria</taxon>
        <taxon>Pseudomonadati</taxon>
        <taxon>Bacteroidota</taxon>
        <taxon>Cytophagia</taxon>
        <taxon>Cytophagales</taxon>
        <taxon>Hymenobacteraceae</taxon>
        <taxon>Pontibacter</taxon>
    </lineage>
</organism>
<gene>
    <name evidence="1" type="ORF">FJM65_17880</name>
</gene>
<dbReference type="OrthoDB" id="500534at2"/>
<dbReference type="Proteomes" id="UP000316727">
    <property type="component" value="Unassembled WGS sequence"/>
</dbReference>
<keyword evidence="2" id="KW-1185">Reference proteome</keyword>
<reference evidence="1 2" key="1">
    <citation type="submission" date="2019-06" db="EMBL/GenBank/DDBJ databases">
        <title>A novel bacterium of genus Pontibacter, isolated from marine sediment.</title>
        <authorList>
            <person name="Huang H."/>
            <person name="Mo K."/>
            <person name="Hu Y."/>
        </authorList>
    </citation>
    <scope>NUCLEOTIDE SEQUENCE [LARGE SCALE GENOMIC DNA]</scope>
    <source>
        <strain evidence="1 2">HB172049</strain>
    </source>
</reference>
<protein>
    <submittedName>
        <fullName evidence="1">Uncharacterized protein</fullName>
    </submittedName>
</protein>
<name>A0A501W309_9BACT</name>
<dbReference type="EMBL" id="VFRQ01000012">
    <property type="protein sequence ID" value="TPE42474.1"/>
    <property type="molecule type" value="Genomic_DNA"/>
</dbReference>
<sequence length="84" mass="9820">MHRDKSSVNIGKVVFRRKPMVRWFNPLQLLDTAVRVMVSFVFSTYADKRESFATTRKAPSYDYSGREELWLNYIADVGDGWNPT</sequence>
<evidence type="ECO:0000313" key="1">
    <source>
        <dbReference type="EMBL" id="TPE42474.1"/>
    </source>
</evidence>
<accession>A0A501W309</accession>